<comment type="caution">
    <text evidence="1">The sequence shown here is derived from an EMBL/GenBank/DDBJ whole genome shotgun (WGS) entry which is preliminary data.</text>
</comment>
<dbReference type="EMBL" id="VSSQ01054665">
    <property type="protein sequence ID" value="MPN08602.1"/>
    <property type="molecule type" value="Genomic_DNA"/>
</dbReference>
<name>A0A645F514_9ZZZZ</name>
<reference evidence="1" key="1">
    <citation type="submission" date="2019-08" db="EMBL/GenBank/DDBJ databases">
        <authorList>
            <person name="Kucharzyk K."/>
            <person name="Murdoch R.W."/>
            <person name="Higgins S."/>
            <person name="Loffler F."/>
        </authorList>
    </citation>
    <scope>NUCLEOTIDE SEQUENCE</scope>
</reference>
<organism evidence="1">
    <name type="scientific">bioreactor metagenome</name>
    <dbReference type="NCBI Taxonomy" id="1076179"/>
    <lineage>
        <taxon>unclassified sequences</taxon>
        <taxon>metagenomes</taxon>
        <taxon>ecological metagenomes</taxon>
    </lineage>
</organism>
<sequence>MGSHGDITLHPKWNYTYQVGDLTPAPEYGFIVFDRNSEQSTLDPYDYREASPWRYLVAANTDCNNDGDWDAPWTPVGEDHHFFNPATGGDQGPYGDVGMGLGATQAVVDYYGISLEYACRAASKQSGWFLPSNSEMSALIDLYVSKSIGNIVRNANYWTATDSVHAGLAYANRHNQPDPGKEEFSFEMPILDKRTEGRVRPFRRH</sequence>
<evidence type="ECO:0000313" key="1">
    <source>
        <dbReference type="EMBL" id="MPN08602.1"/>
    </source>
</evidence>
<gene>
    <name evidence="1" type="ORF">SDC9_155886</name>
</gene>
<dbReference type="AlphaFoldDB" id="A0A645F514"/>
<protein>
    <recommendedName>
        <fullName evidence="2">DUF1566 domain-containing protein</fullName>
    </recommendedName>
</protein>
<evidence type="ECO:0008006" key="2">
    <source>
        <dbReference type="Google" id="ProtNLM"/>
    </source>
</evidence>
<accession>A0A645F514</accession>
<proteinExistence type="predicted"/>